<comment type="similarity">
    <text evidence="1">Belongs to the neutral sphingomyelinase family.</text>
</comment>
<dbReference type="Proteomes" id="UP001212152">
    <property type="component" value="Unassembled WGS sequence"/>
</dbReference>
<dbReference type="AlphaFoldDB" id="A0AAD5TB71"/>
<protein>
    <recommendedName>
        <fullName evidence="2">sphingomyelin phosphodiesterase</fullName>
        <ecNumber evidence="2">3.1.4.12</ecNumber>
    </recommendedName>
</protein>
<dbReference type="GO" id="GO:0005737">
    <property type="term" value="C:cytoplasm"/>
    <property type="evidence" value="ECO:0007669"/>
    <property type="project" value="TreeGrafter"/>
</dbReference>
<dbReference type="PANTHER" id="PTHR16320">
    <property type="entry name" value="SPHINGOMYELINASE FAMILY MEMBER"/>
    <property type="match status" value="1"/>
</dbReference>
<organism evidence="5 6">
    <name type="scientific">Geranomyces variabilis</name>
    <dbReference type="NCBI Taxonomy" id="109894"/>
    <lineage>
        <taxon>Eukaryota</taxon>
        <taxon>Fungi</taxon>
        <taxon>Fungi incertae sedis</taxon>
        <taxon>Chytridiomycota</taxon>
        <taxon>Chytridiomycota incertae sedis</taxon>
        <taxon>Chytridiomycetes</taxon>
        <taxon>Spizellomycetales</taxon>
        <taxon>Powellomycetaceae</taxon>
        <taxon>Geranomyces</taxon>
    </lineage>
</organism>
<dbReference type="GO" id="GO:0004767">
    <property type="term" value="F:sphingomyelin phosphodiesterase activity"/>
    <property type="evidence" value="ECO:0007669"/>
    <property type="project" value="UniProtKB-EC"/>
</dbReference>
<name>A0AAD5TB71_9FUNG</name>
<dbReference type="InterPro" id="IPR017766">
    <property type="entry name" value="Sphingomyelinase/PLipase_C"/>
</dbReference>
<dbReference type="Gene3D" id="3.60.10.10">
    <property type="entry name" value="Endonuclease/exonuclease/phosphatase"/>
    <property type="match status" value="1"/>
</dbReference>
<dbReference type="CDD" id="cd09078">
    <property type="entry name" value="nSMase"/>
    <property type="match status" value="1"/>
</dbReference>
<dbReference type="Pfam" id="PF03372">
    <property type="entry name" value="Exo_endo_phos"/>
    <property type="match status" value="1"/>
</dbReference>
<gene>
    <name evidence="5" type="ORF">HDU87_001909</name>
</gene>
<evidence type="ECO:0000259" key="4">
    <source>
        <dbReference type="Pfam" id="PF03372"/>
    </source>
</evidence>
<evidence type="ECO:0000256" key="3">
    <source>
        <dbReference type="ARBA" id="ARBA00022801"/>
    </source>
</evidence>
<comment type="caution">
    <text evidence="5">The sequence shown here is derived from an EMBL/GenBank/DDBJ whole genome shotgun (WGS) entry which is preliminary data.</text>
</comment>
<evidence type="ECO:0000313" key="5">
    <source>
        <dbReference type="EMBL" id="KAJ3166801.1"/>
    </source>
</evidence>
<evidence type="ECO:0000256" key="2">
    <source>
        <dbReference type="ARBA" id="ARBA00012369"/>
    </source>
</evidence>
<evidence type="ECO:0000313" key="6">
    <source>
        <dbReference type="Proteomes" id="UP001212152"/>
    </source>
</evidence>
<sequence length="358" mass="37751">MSETPIPPVPKAAPPAIPVRILTLNLFLRPPLVHSHGSDHKADRLARFIKTILPLYDVVALQECFAFATDRRDKLIAEAAEIGFKYHAACNKGSLVKGKVDGGLLLLSRLEIVQQAECEFARGVHSDWMAAKGVVYAKIATSPTSHLHLFTTHLQASYGGGPHALTEPSVQTRSGQIAGASGFISRLLSNGAGVKPFDRVLFVGDFNVNGRPDPNATATAASPAGAAAIARTSGSSLPQAALTAHSEEYNLMIAALKTHGWAVRDLLYEASGHEHPVTTGTLFEGTVAASESSIDYMFELVPLGDGGSGSSGGATHGAGFRDVKTEEFRVEPGLPYTHISDHLGVSCVFDPPAKDDGA</sequence>
<dbReference type="GO" id="GO:0005576">
    <property type="term" value="C:extracellular region"/>
    <property type="evidence" value="ECO:0007669"/>
    <property type="project" value="InterPro"/>
</dbReference>
<dbReference type="EMBL" id="JADGJQ010000156">
    <property type="protein sequence ID" value="KAJ3166801.1"/>
    <property type="molecule type" value="Genomic_DNA"/>
</dbReference>
<dbReference type="EC" id="3.1.4.12" evidence="2"/>
<feature type="domain" description="Endonuclease/exonuclease/phosphatase" evidence="4">
    <location>
        <begin position="36"/>
        <end position="224"/>
    </location>
</feature>
<evidence type="ECO:0000256" key="1">
    <source>
        <dbReference type="ARBA" id="ARBA00006335"/>
    </source>
</evidence>
<dbReference type="SUPFAM" id="SSF56219">
    <property type="entry name" value="DNase I-like"/>
    <property type="match status" value="1"/>
</dbReference>
<dbReference type="PANTHER" id="PTHR16320:SF1">
    <property type="entry name" value="SPHINGOMYELINASE DDB_G0288017"/>
    <property type="match status" value="1"/>
</dbReference>
<keyword evidence="6" id="KW-1185">Reference proteome</keyword>
<accession>A0AAD5TB71</accession>
<dbReference type="InterPro" id="IPR036691">
    <property type="entry name" value="Endo/exonu/phosph_ase_sf"/>
</dbReference>
<keyword evidence="3" id="KW-0378">Hydrolase</keyword>
<dbReference type="InterPro" id="IPR038772">
    <property type="entry name" value="Sph/SMPD2-like"/>
</dbReference>
<dbReference type="InterPro" id="IPR005135">
    <property type="entry name" value="Endo/exonuclease/phosphatase"/>
</dbReference>
<proteinExistence type="inferred from homology"/>
<reference evidence="5" key="1">
    <citation type="submission" date="2020-05" db="EMBL/GenBank/DDBJ databases">
        <title>Phylogenomic resolution of chytrid fungi.</title>
        <authorList>
            <person name="Stajich J.E."/>
            <person name="Amses K."/>
            <person name="Simmons R."/>
            <person name="Seto K."/>
            <person name="Myers J."/>
            <person name="Bonds A."/>
            <person name="Quandt C.A."/>
            <person name="Barry K."/>
            <person name="Liu P."/>
            <person name="Grigoriev I."/>
            <person name="Longcore J.E."/>
            <person name="James T.Y."/>
        </authorList>
    </citation>
    <scope>NUCLEOTIDE SEQUENCE</scope>
    <source>
        <strain evidence="5">JEL0379</strain>
    </source>
</reference>